<evidence type="ECO:0000313" key="2">
    <source>
        <dbReference type="EMBL" id="CAJ0591553.1"/>
    </source>
</evidence>
<dbReference type="Proteomes" id="UP001176961">
    <property type="component" value="Unassembled WGS sequence"/>
</dbReference>
<accession>A0AA36DRW3</accession>
<reference evidence="2" key="1">
    <citation type="submission" date="2023-07" db="EMBL/GenBank/DDBJ databases">
        <authorList>
            <consortium name="CYATHOMIX"/>
        </authorList>
    </citation>
    <scope>NUCLEOTIDE SEQUENCE</scope>
    <source>
        <strain evidence="2">N/A</strain>
    </source>
</reference>
<proteinExistence type="predicted"/>
<evidence type="ECO:0000256" key="1">
    <source>
        <dbReference type="SAM" id="SignalP"/>
    </source>
</evidence>
<organism evidence="2 3">
    <name type="scientific">Cylicocyclus nassatus</name>
    <name type="common">Nematode worm</name>
    <dbReference type="NCBI Taxonomy" id="53992"/>
    <lineage>
        <taxon>Eukaryota</taxon>
        <taxon>Metazoa</taxon>
        <taxon>Ecdysozoa</taxon>
        <taxon>Nematoda</taxon>
        <taxon>Chromadorea</taxon>
        <taxon>Rhabditida</taxon>
        <taxon>Rhabditina</taxon>
        <taxon>Rhabditomorpha</taxon>
        <taxon>Strongyloidea</taxon>
        <taxon>Strongylidae</taxon>
        <taxon>Cylicocyclus</taxon>
    </lineage>
</organism>
<keyword evidence="1" id="KW-0732">Signal</keyword>
<name>A0AA36DRW3_CYLNA</name>
<gene>
    <name evidence="2" type="ORF">CYNAS_LOCUS3536</name>
</gene>
<feature type="chain" id="PRO_5041279281" evidence="1">
    <location>
        <begin position="21"/>
        <end position="83"/>
    </location>
</feature>
<keyword evidence="3" id="KW-1185">Reference proteome</keyword>
<evidence type="ECO:0000313" key="3">
    <source>
        <dbReference type="Proteomes" id="UP001176961"/>
    </source>
</evidence>
<dbReference type="AlphaFoldDB" id="A0AA36DRW3"/>
<feature type="signal peptide" evidence="1">
    <location>
        <begin position="1"/>
        <end position="20"/>
    </location>
</feature>
<sequence length="83" mass="8713">MNKIKIVLILMAVLFNGVGAQFGNYGVYPTRETSKSPGQIPHGPGASGMIGVGANTIGNILRSMGLGKHLVNSYISSKKRGKI</sequence>
<protein>
    <submittedName>
        <fullName evidence="2">Uncharacterized protein</fullName>
    </submittedName>
</protein>
<comment type="caution">
    <text evidence="2">The sequence shown here is derived from an EMBL/GenBank/DDBJ whole genome shotgun (WGS) entry which is preliminary data.</text>
</comment>
<dbReference type="EMBL" id="CATQJL010000001">
    <property type="protein sequence ID" value="CAJ0591553.1"/>
    <property type="molecule type" value="Genomic_DNA"/>
</dbReference>